<feature type="transmembrane region" description="Helical" evidence="1">
    <location>
        <begin position="31"/>
        <end position="50"/>
    </location>
</feature>
<dbReference type="KEGG" id="samy:DB32_003363"/>
<dbReference type="InterPro" id="IPR011990">
    <property type="entry name" value="TPR-like_helical_dom_sf"/>
</dbReference>
<keyword evidence="1" id="KW-1133">Transmembrane helix</keyword>
<dbReference type="Proteomes" id="UP000034883">
    <property type="component" value="Chromosome"/>
</dbReference>
<dbReference type="RefSeq" id="WP_053233406.1">
    <property type="nucleotide sequence ID" value="NZ_CP011125.1"/>
</dbReference>
<dbReference type="Gene3D" id="1.25.40.10">
    <property type="entry name" value="Tetratricopeptide repeat domain"/>
    <property type="match status" value="1"/>
</dbReference>
<dbReference type="Pfam" id="PF14559">
    <property type="entry name" value="TPR_19"/>
    <property type="match status" value="1"/>
</dbReference>
<feature type="transmembrane region" description="Helical" evidence="1">
    <location>
        <begin position="56"/>
        <end position="76"/>
    </location>
</feature>
<organism evidence="2 3">
    <name type="scientific">Sandaracinus amylolyticus</name>
    <dbReference type="NCBI Taxonomy" id="927083"/>
    <lineage>
        <taxon>Bacteria</taxon>
        <taxon>Pseudomonadati</taxon>
        <taxon>Myxococcota</taxon>
        <taxon>Polyangia</taxon>
        <taxon>Polyangiales</taxon>
        <taxon>Sandaracinaceae</taxon>
        <taxon>Sandaracinus</taxon>
    </lineage>
</organism>
<evidence type="ECO:0000313" key="2">
    <source>
        <dbReference type="EMBL" id="AKF06214.1"/>
    </source>
</evidence>
<accession>A0A0F6SF27</accession>
<dbReference type="EMBL" id="CP011125">
    <property type="protein sequence ID" value="AKF06214.1"/>
    <property type="molecule type" value="Genomic_DNA"/>
</dbReference>
<keyword evidence="1" id="KW-0472">Membrane</keyword>
<name>A0A0F6SF27_9BACT</name>
<dbReference type="SUPFAM" id="SSF48452">
    <property type="entry name" value="TPR-like"/>
    <property type="match status" value="1"/>
</dbReference>
<protein>
    <recommendedName>
        <fullName evidence="4">Tetratricopeptide repeat protein</fullName>
    </recommendedName>
</protein>
<sequence length="295" mass="32438">MAKPKKLPPPSVPDASQAVAQAETPRIKWNVIAQIALAVVVVWALAIGAIPYVGYWGVGIVGVLTAVLIGFGIWIWRFTRRQQRIMDVLKQATDDEGRRAAIAQLEAQGSKDAMAALARAQLMLRDDPKAAMGILESIDVSKEPGPVQDEVRSNLAFLYLAQGRPKDARPVVDELRLDRQTNPKAKAMYAAVMAETFARTGKADEAKKLLETYSPDDPEYGEVSIVLLRAQVYTYLATKNRGLMRKAMLKIAERDPNQLGPFMQKGSSPELQAAVREVLTQAGFATRAKTKVQRQ</sequence>
<dbReference type="AlphaFoldDB" id="A0A0F6SF27"/>
<gene>
    <name evidence="2" type="ORF">DB32_003363</name>
</gene>
<evidence type="ECO:0008006" key="4">
    <source>
        <dbReference type="Google" id="ProtNLM"/>
    </source>
</evidence>
<reference evidence="2 3" key="1">
    <citation type="submission" date="2015-03" db="EMBL/GenBank/DDBJ databases">
        <title>Genome assembly of Sandaracinus amylolyticus DSM 53668.</title>
        <authorList>
            <person name="Sharma G."/>
            <person name="Subramanian S."/>
        </authorList>
    </citation>
    <scope>NUCLEOTIDE SEQUENCE [LARGE SCALE GENOMIC DNA]</scope>
    <source>
        <strain evidence="2 3">DSM 53668</strain>
    </source>
</reference>
<proteinExistence type="predicted"/>
<keyword evidence="1" id="KW-0812">Transmembrane</keyword>
<evidence type="ECO:0000256" key="1">
    <source>
        <dbReference type="SAM" id="Phobius"/>
    </source>
</evidence>
<evidence type="ECO:0000313" key="3">
    <source>
        <dbReference type="Proteomes" id="UP000034883"/>
    </source>
</evidence>
<keyword evidence="3" id="KW-1185">Reference proteome</keyword>